<gene>
    <name evidence="2" type="ORF">ABL78_7865</name>
</gene>
<keyword evidence="1" id="KW-1133">Transmembrane helix</keyword>
<protein>
    <recommendedName>
        <fullName evidence="4">MARVEL domain-containing protein</fullName>
    </recommendedName>
</protein>
<dbReference type="EMBL" id="LJSK01000437">
    <property type="protein sequence ID" value="KPI83107.1"/>
    <property type="molecule type" value="Genomic_DNA"/>
</dbReference>
<accession>A0A0N0P308</accession>
<keyword evidence="1" id="KW-0812">Transmembrane</keyword>
<evidence type="ECO:0000256" key="1">
    <source>
        <dbReference type="SAM" id="Phobius"/>
    </source>
</evidence>
<evidence type="ECO:0008006" key="4">
    <source>
        <dbReference type="Google" id="ProtNLM"/>
    </source>
</evidence>
<proteinExistence type="predicted"/>
<evidence type="ECO:0000313" key="3">
    <source>
        <dbReference type="Proteomes" id="UP000038009"/>
    </source>
</evidence>
<sequence length="154" mass="16938">MQAYAAPSGIFSGVGILYSSCVPQVTFVTTIVIFLFVVAFVVFLSVSLGVLKDPLIVAYEWRLLGYFLPSALVWAVAGVFTLLHSLYARVPLRSSMASMIVRAISSFGAIACSVMVIVAVTVQLTDRKLYEFMKTASEDQLCQFYNKYRCSGFT</sequence>
<feature type="transmembrane region" description="Helical" evidence="1">
    <location>
        <begin position="99"/>
        <end position="124"/>
    </location>
</feature>
<evidence type="ECO:0000313" key="2">
    <source>
        <dbReference type="EMBL" id="KPI83107.1"/>
    </source>
</evidence>
<dbReference type="AlphaFoldDB" id="A0A0N0P308"/>
<feature type="non-terminal residue" evidence="2">
    <location>
        <position position="154"/>
    </location>
</feature>
<dbReference type="Proteomes" id="UP000038009">
    <property type="component" value="Unassembled WGS sequence"/>
</dbReference>
<feature type="transmembrane region" description="Helical" evidence="1">
    <location>
        <begin position="27"/>
        <end position="51"/>
    </location>
</feature>
<keyword evidence="3" id="KW-1185">Reference proteome</keyword>
<reference evidence="2 3" key="1">
    <citation type="journal article" date="2015" name="PLoS Pathog.">
        <title>Leptomonas seymouri: Adaptations to the Dixenous Life Cycle Analyzed by Genome Sequencing, Transcriptome Profiling and Co-infection with Leishmania donovani.</title>
        <authorList>
            <person name="Kraeva N."/>
            <person name="Butenko A."/>
            <person name="Hlavacova J."/>
            <person name="Kostygov A."/>
            <person name="Myskova J."/>
            <person name="Grybchuk D."/>
            <person name="Lestinova T."/>
            <person name="Votypka J."/>
            <person name="Volf P."/>
            <person name="Opperdoes F."/>
            <person name="Flegontov P."/>
            <person name="Lukes J."/>
            <person name="Yurchenko V."/>
        </authorList>
    </citation>
    <scope>NUCLEOTIDE SEQUENCE [LARGE SCALE GENOMIC DNA]</scope>
    <source>
        <strain evidence="2 3">ATCC 30220</strain>
    </source>
</reference>
<feature type="transmembrane region" description="Helical" evidence="1">
    <location>
        <begin position="63"/>
        <end position="87"/>
    </location>
</feature>
<keyword evidence="1" id="KW-0472">Membrane</keyword>
<name>A0A0N0P308_LEPSE</name>
<comment type="caution">
    <text evidence="2">The sequence shown here is derived from an EMBL/GenBank/DDBJ whole genome shotgun (WGS) entry which is preliminary data.</text>
</comment>
<dbReference type="VEuPathDB" id="TriTrypDB:Lsey_0437_0010"/>
<organism evidence="2 3">
    <name type="scientific">Leptomonas seymouri</name>
    <dbReference type="NCBI Taxonomy" id="5684"/>
    <lineage>
        <taxon>Eukaryota</taxon>
        <taxon>Discoba</taxon>
        <taxon>Euglenozoa</taxon>
        <taxon>Kinetoplastea</taxon>
        <taxon>Metakinetoplastina</taxon>
        <taxon>Trypanosomatida</taxon>
        <taxon>Trypanosomatidae</taxon>
        <taxon>Leishmaniinae</taxon>
        <taxon>Leptomonas</taxon>
    </lineage>
</organism>